<accession>A0A3P9N1U2</accession>
<dbReference type="Pfam" id="PF00001">
    <property type="entry name" value="7tm_1"/>
    <property type="match status" value="1"/>
</dbReference>
<keyword evidence="3 10" id="KW-0812">Transmembrane</keyword>
<feature type="domain" description="G-protein coupled receptors family 1 profile" evidence="12">
    <location>
        <begin position="34"/>
        <end position="287"/>
    </location>
</feature>
<dbReference type="InterPro" id="IPR008109">
    <property type="entry name" value="P2Y13_rcpt"/>
</dbReference>
<feature type="transmembrane region" description="Helical" evidence="11">
    <location>
        <begin position="20"/>
        <end position="43"/>
    </location>
</feature>
<name>A0A3P9N1U2_POERE</name>
<dbReference type="PROSITE" id="PS50262">
    <property type="entry name" value="G_PROTEIN_RECEP_F1_2"/>
    <property type="match status" value="1"/>
</dbReference>
<keyword evidence="6 11" id="KW-0472">Membrane</keyword>
<gene>
    <name evidence="13" type="primary">P2RY13</name>
</gene>
<evidence type="ECO:0000313" key="14">
    <source>
        <dbReference type="Proteomes" id="UP000242638"/>
    </source>
</evidence>
<dbReference type="PRINTS" id="PR01157">
    <property type="entry name" value="P2YPURNOCPTR"/>
</dbReference>
<dbReference type="AlphaFoldDB" id="A0A3P9N1U2"/>
<evidence type="ECO:0000256" key="6">
    <source>
        <dbReference type="ARBA" id="ARBA00023136"/>
    </source>
</evidence>
<sequence>HKSINQKQSMQKKLATKVVVACLFFIMFPFALLLNGLAVWVSFHLRSVSTFVVYLKNLVLADLLMTATIPPLAANLLPGAQIQIKVFMCRYAGVVFYTSLYTSITLMGLISLDRFFKIVRPWGSTMGQNVVFSKITSTSVWVVLFGGTAIPTMILTDETPRNDSEDSCLSLKGPVGLTFHRYVVSFMEILFWICSVLTVSCYVCITMRVLQSFRNSGSNNGKGKKKTKLRVFLVLLVFCVCFVPLHLLRIPLNLHQVDVCNQEWLLILHELAIWVASTNVFLDPFLYVLLCKSYKNKLTDMVKGAGICILNK</sequence>
<feature type="transmembrane region" description="Helical" evidence="11">
    <location>
        <begin position="189"/>
        <end position="210"/>
    </location>
</feature>
<evidence type="ECO:0000256" key="1">
    <source>
        <dbReference type="ARBA" id="ARBA00004651"/>
    </source>
</evidence>
<evidence type="ECO:0000259" key="12">
    <source>
        <dbReference type="PROSITE" id="PS50262"/>
    </source>
</evidence>
<feature type="transmembrane region" description="Helical" evidence="11">
    <location>
        <begin position="89"/>
        <end position="112"/>
    </location>
</feature>
<dbReference type="Proteomes" id="UP000242638">
    <property type="component" value="Unassembled WGS sequence"/>
</dbReference>
<evidence type="ECO:0000256" key="9">
    <source>
        <dbReference type="ARBA" id="ARBA00023224"/>
    </source>
</evidence>
<proteinExistence type="inferred from homology"/>
<dbReference type="OMA" id="IVFCYIC"/>
<keyword evidence="2" id="KW-1003">Cell membrane</keyword>
<keyword evidence="9 10" id="KW-0807">Transducer</keyword>
<dbReference type="PRINTS" id="PR00237">
    <property type="entry name" value="GPCRRHODOPSN"/>
</dbReference>
<evidence type="ECO:0000313" key="13">
    <source>
        <dbReference type="Ensembl" id="ENSPREP00000003544.1"/>
    </source>
</evidence>
<evidence type="ECO:0000256" key="10">
    <source>
        <dbReference type="RuleBase" id="RU000688"/>
    </source>
</evidence>
<evidence type="ECO:0000256" key="11">
    <source>
        <dbReference type="SAM" id="Phobius"/>
    </source>
</evidence>
<feature type="transmembrane region" description="Helical" evidence="11">
    <location>
        <begin position="231"/>
        <end position="251"/>
    </location>
</feature>
<feature type="transmembrane region" description="Helical" evidence="11">
    <location>
        <begin position="58"/>
        <end position="77"/>
    </location>
</feature>
<dbReference type="GO" id="GO:0005886">
    <property type="term" value="C:plasma membrane"/>
    <property type="evidence" value="ECO:0007669"/>
    <property type="project" value="UniProtKB-SubCell"/>
</dbReference>
<keyword evidence="5 10" id="KW-0297">G-protein coupled receptor</keyword>
<keyword evidence="8 10" id="KW-0675">Receptor</keyword>
<reference evidence="13" key="2">
    <citation type="submission" date="2025-08" db="UniProtKB">
        <authorList>
            <consortium name="Ensembl"/>
        </authorList>
    </citation>
    <scope>IDENTIFICATION</scope>
    <source>
        <strain evidence="13">Guanapo</strain>
    </source>
</reference>
<dbReference type="PRINTS" id="PR01735">
    <property type="entry name" value="P2Y13PRNCPTR"/>
</dbReference>
<keyword evidence="4 11" id="KW-1133">Transmembrane helix</keyword>
<reference evidence="14" key="1">
    <citation type="submission" date="2013-11" db="EMBL/GenBank/DDBJ databases">
        <title>The genomic landscape of the Guanapo guppy.</title>
        <authorList>
            <person name="Kuenstner A."/>
            <person name="Dreyer C."/>
        </authorList>
    </citation>
    <scope>NUCLEOTIDE SEQUENCE</scope>
    <source>
        <strain evidence="14">Guanapo</strain>
    </source>
</reference>
<comment type="subcellular location">
    <subcellularLocation>
        <location evidence="1">Cell membrane</location>
        <topology evidence="1">Multi-pass membrane protein</topology>
    </subcellularLocation>
</comment>
<keyword evidence="14" id="KW-1185">Reference proteome</keyword>
<dbReference type="GO" id="GO:0045028">
    <property type="term" value="F:G protein-coupled purinergic nucleotide receptor activity"/>
    <property type="evidence" value="ECO:0007669"/>
    <property type="project" value="InterPro"/>
</dbReference>
<dbReference type="Gene3D" id="1.20.1070.10">
    <property type="entry name" value="Rhodopsin 7-helix transmembrane proteins"/>
    <property type="match status" value="1"/>
</dbReference>
<dbReference type="InterPro" id="IPR017452">
    <property type="entry name" value="GPCR_Rhodpsn_7TM"/>
</dbReference>
<evidence type="ECO:0000256" key="4">
    <source>
        <dbReference type="ARBA" id="ARBA00022989"/>
    </source>
</evidence>
<dbReference type="InterPro" id="IPR000276">
    <property type="entry name" value="GPCR_Rhodpsn"/>
</dbReference>
<evidence type="ECO:0000256" key="7">
    <source>
        <dbReference type="ARBA" id="ARBA00023157"/>
    </source>
</evidence>
<feature type="transmembrane region" description="Helical" evidence="11">
    <location>
        <begin position="271"/>
        <end position="291"/>
    </location>
</feature>
<dbReference type="PANTHER" id="PTHR24233">
    <property type="entry name" value="P2Y PURINOCEPTOR-RELATED G-PROTEIN COUPLED RECEPTOR"/>
    <property type="match status" value="1"/>
</dbReference>
<evidence type="ECO:0000256" key="8">
    <source>
        <dbReference type="ARBA" id="ARBA00023170"/>
    </source>
</evidence>
<evidence type="ECO:0000256" key="2">
    <source>
        <dbReference type="ARBA" id="ARBA00022475"/>
    </source>
</evidence>
<evidence type="ECO:0000256" key="3">
    <source>
        <dbReference type="ARBA" id="ARBA00022692"/>
    </source>
</evidence>
<protein>
    <submittedName>
        <fullName evidence="13">Purinergic receptor P2Y13</fullName>
    </submittedName>
</protein>
<organism evidence="13 14">
    <name type="scientific">Poecilia reticulata</name>
    <name type="common">Guppy</name>
    <name type="synonym">Acanthophacelus reticulatus</name>
    <dbReference type="NCBI Taxonomy" id="8081"/>
    <lineage>
        <taxon>Eukaryota</taxon>
        <taxon>Metazoa</taxon>
        <taxon>Chordata</taxon>
        <taxon>Craniata</taxon>
        <taxon>Vertebrata</taxon>
        <taxon>Euteleostomi</taxon>
        <taxon>Actinopterygii</taxon>
        <taxon>Neopterygii</taxon>
        <taxon>Teleostei</taxon>
        <taxon>Neoteleostei</taxon>
        <taxon>Acanthomorphata</taxon>
        <taxon>Ovalentaria</taxon>
        <taxon>Atherinomorphae</taxon>
        <taxon>Cyprinodontiformes</taxon>
        <taxon>Poeciliidae</taxon>
        <taxon>Poeciliinae</taxon>
        <taxon>Poecilia</taxon>
    </lineage>
</organism>
<dbReference type="PROSITE" id="PS00237">
    <property type="entry name" value="G_PROTEIN_RECEP_F1_1"/>
    <property type="match status" value="1"/>
</dbReference>
<dbReference type="GeneTree" id="ENSGT01110000267167"/>
<dbReference type="PANTHER" id="PTHR24233:SF10">
    <property type="entry name" value="P2Y PURINOCEPTOR 13"/>
    <property type="match status" value="1"/>
</dbReference>
<evidence type="ECO:0000256" key="5">
    <source>
        <dbReference type="ARBA" id="ARBA00023040"/>
    </source>
</evidence>
<keyword evidence="7" id="KW-1015">Disulfide bond</keyword>
<comment type="similarity">
    <text evidence="10">Belongs to the G-protein coupled receptor 1 family.</text>
</comment>
<dbReference type="SUPFAM" id="SSF81321">
    <property type="entry name" value="Family A G protein-coupled receptor-like"/>
    <property type="match status" value="1"/>
</dbReference>
<reference evidence="13" key="3">
    <citation type="submission" date="2025-09" db="UniProtKB">
        <authorList>
            <consortium name="Ensembl"/>
        </authorList>
    </citation>
    <scope>IDENTIFICATION</scope>
    <source>
        <strain evidence="13">Guanapo</strain>
    </source>
</reference>
<dbReference type="Ensembl" id="ENSPRET00000003598.1">
    <property type="protein sequence ID" value="ENSPREP00000003544.1"/>
    <property type="gene ID" value="ENSPREG00000002551.1"/>
</dbReference>